<name>A0AAU2JM64_9ACTN</name>
<dbReference type="AlphaFoldDB" id="A0AAU2JM64"/>
<reference evidence="1" key="1">
    <citation type="submission" date="2022-10" db="EMBL/GenBank/DDBJ databases">
        <title>The complete genomes of actinobacterial strains from the NBC collection.</title>
        <authorList>
            <person name="Joergensen T.S."/>
            <person name="Alvarez Arevalo M."/>
            <person name="Sterndorff E.B."/>
            <person name="Faurdal D."/>
            <person name="Vuksanovic O."/>
            <person name="Mourched A.-S."/>
            <person name="Charusanti P."/>
            <person name="Shaw S."/>
            <person name="Blin K."/>
            <person name="Weber T."/>
        </authorList>
    </citation>
    <scope>NUCLEOTIDE SEQUENCE</scope>
    <source>
        <strain evidence="1">NBC_00049</strain>
    </source>
</reference>
<organism evidence="1">
    <name type="scientific">Streptomyces sp. NBC_00049</name>
    <dbReference type="NCBI Taxonomy" id="2903617"/>
    <lineage>
        <taxon>Bacteria</taxon>
        <taxon>Bacillati</taxon>
        <taxon>Actinomycetota</taxon>
        <taxon>Actinomycetes</taxon>
        <taxon>Kitasatosporales</taxon>
        <taxon>Streptomycetaceae</taxon>
        <taxon>Streptomyces</taxon>
    </lineage>
</organism>
<dbReference type="EMBL" id="CP108264">
    <property type="protein sequence ID" value="WTU73498.1"/>
    <property type="molecule type" value="Genomic_DNA"/>
</dbReference>
<sequence>MGVWLWYLPVLAAEAKPKQARRLARDRVVAAIEERHARSGAPAAAGTSG</sequence>
<proteinExistence type="predicted"/>
<protein>
    <submittedName>
        <fullName evidence="1">Uncharacterized protein</fullName>
    </submittedName>
</protein>
<accession>A0AAU2JM64</accession>
<gene>
    <name evidence="1" type="ORF">OG327_09185</name>
</gene>
<evidence type="ECO:0000313" key="1">
    <source>
        <dbReference type="EMBL" id="WTU73498.1"/>
    </source>
</evidence>